<sequence>MPLRSQWPVADLHCDVLSKLARNPELEFADSSGLDVTLKRMRQGGVSLQCFAVFVLPGSGSPRLEQALRQIECYRREVIGAGGLRPLCWREEAAELNRLQRPDQRWALLSLEGADCLEGSLFYAEVLYELGVRLLSLTWNGANWAADGIGEERGGGLTAKGKRLVEWCSEHGMLLDVSHLSERGFWEVAENFVRPIIASHSNARAGCRHRRNLEDDQIRTIAERGGLIGLNFFPWFVTDGGQGKAEDLIPHIERICELGGERSLAFGSDFDGIDDKLRGLEHPGRFPAFLDLLLKRYPENAVRDWSCGNAVRFLSDHLPSSAVNKGNPRGPK</sequence>
<comment type="caution">
    <text evidence="1">The sequence shown here is derived from an EMBL/GenBank/DDBJ whole genome shotgun (WGS) entry which is preliminary data.</text>
</comment>
<dbReference type="OrthoDB" id="9804920at2"/>
<evidence type="ECO:0000313" key="1">
    <source>
        <dbReference type="EMBL" id="KAA9006464.1"/>
    </source>
</evidence>
<name>A0A5J5GG45_9BACL</name>
<dbReference type="EMBL" id="VYKK01000005">
    <property type="protein sequence ID" value="KAA9006464.1"/>
    <property type="molecule type" value="Genomic_DNA"/>
</dbReference>
<dbReference type="PANTHER" id="PTHR10443">
    <property type="entry name" value="MICROSOMAL DIPEPTIDASE"/>
    <property type="match status" value="1"/>
</dbReference>
<evidence type="ECO:0000313" key="2">
    <source>
        <dbReference type="Proteomes" id="UP000367750"/>
    </source>
</evidence>
<gene>
    <name evidence="1" type="ORF">F4V43_05800</name>
</gene>
<dbReference type="PROSITE" id="PS51365">
    <property type="entry name" value="RENAL_DIPEPTIDASE_2"/>
    <property type="match status" value="1"/>
</dbReference>
<dbReference type="GO" id="GO:0070573">
    <property type="term" value="F:metallodipeptidase activity"/>
    <property type="evidence" value="ECO:0007669"/>
    <property type="project" value="InterPro"/>
</dbReference>
<dbReference type="Pfam" id="PF01244">
    <property type="entry name" value="Peptidase_M19"/>
    <property type="match status" value="1"/>
</dbReference>
<dbReference type="Gene3D" id="3.20.20.140">
    <property type="entry name" value="Metal-dependent hydrolases"/>
    <property type="match status" value="1"/>
</dbReference>
<accession>A0A5J5GG45</accession>
<reference evidence="1 2" key="1">
    <citation type="submission" date="2019-09" db="EMBL/GenBank/DDBJ databases">
        <title>Bacillus ochoae sp. nov., Paenibacillus whitsoniae sp. nov., Paenibacillus spiritus sp. nov. Isolated from the Mars Exploration Rover during spacecraft assembly.</title>
        <authorList>
            <person name="Seuylemezian A."/>
            <person name="Vaishampayan P."/>
        </authorList>
    </citation>
    <scope>NUCLEOTIDE SEQUENCE [LARGE SCALE GENOMIC DNA]</scope>
    <source>
        <strain evidence="1 2">MER_111</strain>
    </source>
</reference>
<proteinExistence type="predicted"/>
<dbReference type="RefSeq" id="WP_150457294.1">
    <property type="nucleotide sequence ID" value="NZ_VYKK01000005.1"/>
</dbReference>
<dbReference type="GO" id="GO:0006508">
    <property type="term" value="P:proteolysis"/>
    <property type="evidence" value="ECO:0007669"/>
    <property type="project" value="InterPro"/>
</dbReference>
<dbReference type="Proteomes" id="UP000367750">
    <property type="component" value="Unassembled WGS sequence"/>
</dbReference>
<dbReference type="InterPro" id="IPR008257">
    <property type="entry name" value="Pept_M19"/>
</dbReference>
<protein>
    <submittedName>
        <fullName evidence="1">Membrane dipeptidase</fullName>
    </submittedName>
</protein>
<dbReference type="PANTHER" id="PTHR10443:SF12">
    <property type="entry name" value="DIPEPTIDASE"/>
    <property type="match status" value="1"/>
</dbReference>
<dbReference type="AlphaFoldDB" id="A0A5J5GG45"/>
<organism evidence="1 2">
    <name type="scientific">Paenibacillus spiritus</name>
    <dbReference type="NCBI Taxonomy" id="2496557"/>
    <lineage>
        <taxon>Bacteria</taxon>
        <taxon>Bacillati</taxon>
        <taxon>Bacillota</taxon>
        <taxon>Bacilli</taxon>
        <taxon>Bacillales</taxon>
        <taxon>Paenibacillaceae</taxon>
        <taxon>Paenibacillus</taxon>
    </lineage>
</organism>
<dbReference type="InterPro" id="IPR032466">
    <property type="entry name" value="Metal_Hydrolase"/>
</dbReference>
<keyword evidence="2" id="KW-1185">Reference proteome</keyword>
<dbReference type="CDD" id="cd01301">
    <property type="entry name" value="rDP_like"/>
    <property type="match status" value="1"/>
</dbReference>
<dbReference type="SUPFAM" id="SSF51556">
    <property type="entry name" value="Metallo-dependent hydrolases"/>
    <property type="match status" value="1"/>
</dbReference>